<protein>
    <submittedName>
        <fullName evidence="4">LANO_0F00166g1_1</fullName>
    </submittedName>
</protein>
<feature type="domain" description="Flavodoxin-like fold" evidence="3">
    <location>
        <begin position="1"/>
        <end position="215"/>
    </location>
</feature>
<evidence type="ECO:0000256" key="1">
    <source>
        <dbReference type="ARBA" id="ARBA00006252"/>
    </source>
</evidence>
<organism evidence="4 5">
    <name type="scientific">Lachancea nothofagi CBS 11611</name>
    <dbReference type="NCBI Taxonomy" id="1266666"/>
    <lineage>
        <taxon>Eukaryota</taxon>
        <taxon>Fungi</taxon>
        <taxon>Dikarya</taxon>
        <taxon>Ascomycota</taxon>
        <taxon>Saccharomycotina</taxon>
        <taxon>Saccharomycetes</taxon>
        <taxon>Saccharomycetales</taxon>
        <taxon>Saccharomycetaceae</taxon>
        <taxon>Lachancea</taxon>
    </lineage>
</organism>
<name>A0A1G4K544_9SACH</name>
<dbReference type="InterPro" id="IPR051545">
    <property type="entry name" value="NAD(P)H_dehydrogenase_qn"/>
</dbReference>
<reference evidence="5" key="1">
    <citation type="submission" date="2016-03" db="EMBL/GenBank/DDBJ databases">
        <authorList>
            <person name="Devillers Hugo."/>
        </authorList>
    </citation>
    <scope>NUCLEOTIDE SEQUENCE [LARGE SCALE GENOMIC DNA]</scope>
</reference>
<gene>
    <name evidence="4" type="ORF">LANO_0F00166G</name>
</gene>
<evidence type="ECO:0000313" key="5">
    <source>
        <dbReference type="Proteomes" id="UP000189911"/>
    </source>
</evidence>
<dbReference type="Pfam" id="PF02525">
    <property type="entry name" value="Flavodoxin_2"/>
    <property type="match status" value="1"/>
</dbReference>
<dbReference type="PANTHER" id="PTHR10204">
    <property type="entry name" value="NAD P H OXIDOREDUCTASE-RELATED"/>
    <property type="match status" value="1"/>
</dbReference>
<accession>A0A1G4K544</accession>
<dbReference type="InterPro" id="IPR003680">
    <property type="entry name" value="Flavodoxin_fold"/>
</dbReference>
<evidence type="ECO:0000259" key="3">
    <source>
        <dbReference type="Pfam" id="PF02525"/>
    </source>
</evidence>
<dbReference type="GO" id="GO:0003955">
    <property type="term" value="F:NAD(P)H dehydrogenase (quinone) activity"/>
    <property type="evidence" value="ECO:0007669"/>
    <property type="project" value="TreeGrafter"/>
</dbReference>
<evidence type="ECO:0000313" key="4">
    <source>
        <dbReference type="EMBL" id="SCU98912.1"/>
    </source>
</evidence>
<dbReference type="InterPro" id="IPR029039">
    <property type="entry name" value="Flavoprotein-like_sf"/>
</dbReference>
<dbReference type="SUPFAM" id="SSF52218">
    <property type="entry name" value="Flavoproteins"/>
    <property type="match status" value="1"/>
</dbReference>
<dbReference type="PANTHER" id="PTHR10204:SF34">
    <property type="entry name" value="NAD(P)H DEHYDROGENASE [QUINONE] 1 ISOFORM 1"/>
    <property type="match status" value="1"/>
</dbReference>
<sequence>MKVLIVFAHPEPKSLSTSLKNVAINEIKSQGHEVKVTDLYAENWNPLINRSDFLNLQPDKAMRICDESGEAYAAGMLTEDVKQEQEKLKWADVLILQFPFWWFSMPAILKGWIDRVYSSGLAYGVGEYNDERSGDQYGEGSFAGKKAMLIVTVGGPEKHYKNRGISGDIDDLLFPINHGLLFYPGYSVLPPFIVYDAQTAGEKDYEAAAEKLRERIRSIDTDSPIPYRTQNGGDYVFPYVTCEMILSPILRPFLFIRKGQHRIEKSHVRHEGPIYQYRWKTVKTARILDCLKFWTSTDL</sequence>
<dbReference type="GO" id="GO:0005829">
    <property type="term" value="C:cytosol"/>
    <property type="evidence" value="ECO:0007669"/>
    <property type="project" value="TreeGrafter"/>
</dbReference>
<proteinExistence type="inferred from homology"/>
<keyword evidence="2" id="KW-0560">Oxidoreductase</keyword>
<keyword evidence="5" id="KW-1185">Reference proteome</keyword>
<dbReference type="Gene3D" id="3.40.50.360">
    <property type="match status" value="1"/>
</dbReference>
<comment type="similarity">
    <text evidence="1">Belongs to the NAD(P)H dehydrogenase (quinone) family.</text>
</comment>
<evidence type="ECO:0000256" key="2">
    <source>
        <dbReference type="ARBA" id="ARBA00023002"/>
    </source>
</evidence>
<dbReference type="Proteomes" id="UP000189911">
    <property type="component" value="Chromosome F"/>
</dbReference>
<dbReference type="AlphaFoldDB" id="A0A1G4K544"/>
<dbReference type="OrthoDB" id="26889at2759"/>
<dbReference type="EMBL" id="LT598452">
    <property type="protein sequence ID" value="SCU98912.1"/>
    <property type="molecule type" value="Genomic_DNA"/>
</dbReference>